<organism evidence="1">
    <name type="scientific">gut metagenome</name>
    <dbReference type="NCBI Taxonomy" id="749906"/>
    <lineage>
        <taxon>unclassified sequences</taxon>
        <taxon>metagenomes</taxon>
        <taxon>organismal metagenomes</taxon>
    </lineage>
</organism>
<sequence>MGQIFAFEGEGRVESVAVGKLAVADESERSTLAEGGEQTLRLTEGELLAQGGELAHEIYAVGGEEFGNSDVQAHEGIEMELGGFLTFPLRYFVL</sequence>
<dbReference type="EMBL" id="AMCI01000504">
    <property type="protein sequence ID" value="EJX08933.1"/>
    <property type="molecule type" value="Genomic_DNA"/>
</dbReference>
<reference evidence="1" key="1">
    <citation type="journal article" date="2012" name="PLoS ONE">
        <title>Gene sets for utilization of primary and secondary nutrition supplies in the distal gut of endangered iberian lynx.</title>
        <authorList>
            <person name="Alcaide M."/>
            <person name="Messina E."/>
            <person name="Richter M."/>
            <person name="Bargiela R."/>
            <person name="Peplies J."/>
            <person name="Huws S.A."/>
            <person name="Newbold C.J."/>
            <person name="Golyshin P.N."/>
            <person name="Simon M.A."/>
            <person name="Lopez G."/>
            <person name="Yakimov M.M."/>
            <person name="Ferrer M."/>
        </authorList>
    </citation>
    <scope>NUCLEOTIDE SEQUENCE</scope>
</reference>
<proteinExistence type="predicted"/>
<name>J9H007_9ZZZZ</name>
<evidence type="ECO:0000313" key="1">
    <source>
        <dbReference type="EMBL" id="EJX08933.1"/>
    </source>
</evidence>
<accession>J9H007</accession>
<protein>
    <submittedName>
        <fullName evidence="1">Uncharacterized protein</fullName>
    </submittedName>
</protein>
<comment type="caution">
    <text evidence="1">The sequence shown here is derived from an EMBL/GenBank/DDBJ whole genome shotgun (WGS) entry which is preliminary data.</text>
</comment>
<dbReference type="AlphaFoldDB" id="J9H007"/>
<gene>
    <name evidence="1" type="ORF">EVA_02957</name>
</gene>